<dbReference type="CDD" id="cd00090">
    <property type="entry name" value="HTH_ARSR"/>
    <property type="match status" value="1"/>
</dbReference>
<evidence type="ECO:0000259" key="4">
    <source>
        <dbReference type="PROSITE" id="PS51000"/>
    </source>
</evidence>
<dbReference type="GO" id="GO:0003677">
    <property type="term" value="F:DNA binding"/>
    <property type="evidence" value="ECO:0007669"/>
    <property type="project" value="UniProtKB-KW"/>
</dbReference>
<accession>G9QKX9</accession>
<dbReference type="PANTHER" id="PTHR30363">
    <property type="entry name" value="HTH-TYPE TRANSCRIPTIONAL REGULATOR SRLR-RELATED"/>
    <property type="match status" value="1"/>
</dbReference>
<sequence length="252" mass="28758">MLPFERREKILNTLYREKKVYVSNLANEFNVTEETIRRDLEKLEKEGIVTRTYGGAVLNIHTNEDLPYHTRNTTNIEEKRKIASKIHSLISDGDTLMADASSTVFEALKELNNTKEGLTVLTNSVESLREFTQSKLNIISTGGLLRKQSGSLVGSIAENTVRNYNVDVVLLSCKGISLTHGITESNENESDLKKHMIRQANKVILLVDHTKFDKIAFVKFLDISDIDFLITDTKPREEWLTFLEQNHIEVIY</sequence>
<organism evidence="5 6">
    <name type="scientific">Bacillus smithii 7_3_47FAA</name>
    <dbReference type="NCBI Taxonomy" id="665952"/>
    <lineage>
        <taxon>Bacteria</taxon>
        <taxon>Bacillati</taxon>
        <taxon>Bacillota</taxon>
        <taxon>Bacilli</taxon>
        <taxon>Bacillales</taxon>
        <taxon>Bacillaceae</taxon>
        <taxon>Bacillus</taxon>
    </lineage>
</organism>
<dbReference type="InterPro" id="IPR036390">
    <property type="entry name" value="WH_DNA-bd_sf"/>
</dbReference>
<dbReference type="InterPro" id="IPR050313">
    <property type="entry name" value="Carb_Metab_HTH_regulators"/>
</dbReference>
<dbReference type="Proteomes" id="UP000011747">
    <property type="component" value="Unassembled WGS sequence"/>
</dbReference>
<keyword evidence="3" id="KW-0804">Transcription</keyword>
<feature type="domain" description="HTH deoR-type" evidence="4">
    <location>
        <begin position="3"/>
        <end position="58"/>
    </location>
</feature>
<evidence type="ECO:0000256" key="3">
    <source>
        <dbReference type="ARBA" id="ARBA00023163"/>
    </source>
</evidence>
<name>G9QKX9_9BACI</name>
<evidence type="ECO:0000313" key="5">
    <source>
        <dbReference type="EMBL" id="EHL78199.1"/>
    </source>
</evidence>
<dbReference type="InterPro" id="IPR037171">
    <property type="entry name" value="NagB/RpiA_transferase-like"/>
</dbReference>
<gene>
    <name evidence="5" type="ORF">HMPREF1015_01818</name>
</gene>
<dbReference type="InterPro" id="IPR001034">
    <property type="entry name" value="DeoR_HTH"/>
</dbReference>
<evidence type="ECO:0000256" key="1">
    <source>
        <dbReference type="ARBA" id="ARBA00023015"/>
    </source>
</evidence>
<dbReference type="InterPro" id="IPR018356">
    <property type="entry name" value="Tscrpt_reg_HTH_DeoR_CS"/>
</dbReference>
<dbReference type="GeneID" id="87580557"/>
<keyword evidence="2" id="KW-0238">DNA-binding</keyword>
<dbReference type="AlphaFoldDB" id="G9QKX9"/>
<dbReference type="PROSITE" id="PS51000">
    <property type="entry name" value="HTH_DEOR_2"/>
    <property type="match status" value="1"/>
</dbReference>
<dbReference type="Gene3D" id="3.40.50.1360">
    <property type="match status" value="1"/>
</dbReference>
<comment type="caution">
    <text evidence="5">The sequence shown here is derived from an EMBL/GenBank/DDBJ whole genome shotgun (WGS) entry which is preliminary data.</text>
</comment>
<dbReference type="InterPro" id="IPR036388">
    <property type="entry name" value="WH-like_DNA-bd_sf"/>
</dbReference>
<dbReference type="SUPFAM" id="SSF100950">
    <property type="entry name" value="NagB/RpiA/CoA transferase-like"/>
    <property type="match status" value="1"/>
</dbReference>
<dbReference type="PANTHER" id="PTHR30363:SF44">
    <property type="entry name" value="AGA OPERON TRANSCRIPTIONAL REPRESSOR-RELATED"/>
    <property type="match status" value="1"/>
</dbReference>
<dbReference type="EMBL" id="ACWF01000087">
    <property type="protein sequence ID" value="EHL78199.1"/>
    <property type="molecule type" value="Genomic_DNA"/>
</dbReference>
<dbReference type="Pfam" id="PF00455">
    <property type="entry name" value="DeoRC"/>
    <property type="match status" value="1"/>
</dbReference>
<dbReference type="Pfam" id="PF08220">
    <property type="entry name" value="HTH_DeoR"/>
    <property type="match status" value="1"/>
</dbReference>
<evidence type="ECO:0000313" key="6">
    <source>
        <dbReference type="Proteomes" id="UP000011747"/>
    </source>
</evidence>
<reference evidence="5 6" key="1">
    <citation type="submission" date="2011-09" db="EMBL/GenBank/DDBJ databases">
        <title>The Genome Sequence of Bacillus smithii 7_3_47FAA.</title>
        <authorList>
            <consortium name="The Broad Institute Genome Sequencing Platform"/>
            <person name="Earl A."/>
            <person name="Ward D."/>
            <person name="Feldgarden M."/>
            <person name="Gevers D."/>
            <person name="Daigneault M."/>
            <person name="Strauss J."/>
            <person name="Allen-Vercoe E."/>
            <person name="Young S.K."/>
            <person name="Zeng Q."/>
            <person name="Gargeya S."/>
            <person name="Fitzgerald M."/>
            <person name="Haas B."/>
            <person name="Abouelleil A."/>
            <person name="Alvarado L."/>
            <person name="Arachchi H.M."/>
            <person name="Berlin A."/>
            <person name="Brown A."/>
            <person name="Chapman S.B."/>
            <person name="Chen Z."/>
            <person name="Dunbar C."/>
            <person name="Freedman E."/>
            <person name="Gearin G."/>
            <person name="Goldberg J."/>
            <person name="Griggs A."/>
            <person name="Gujja S."/>
            <person name="Heiman D."/>
            <person name="Howarth C."/>
            <person name="Larson L."/>
            <person name="Lui A."/>
            <person name="MacDonald P.J.P."/>
            <person name="Montmayeur A."/>
            <person name="Murphy C."/>
            <person name="Neiman D."/>
            <person name="Pearson M."/>
            <person name="Priest M."/>
            <person name="Roberts A."/>
            <person name="Saif S."/>
            <person name="Shea T."/>
            <person name="Shenoy N."/>
            <person name="Sisk P."/>
            <person name="Stolte C."/>
            <person name="Sykes S."/>
            <person name="Wortman J."/>
            <person name="Nusbaum C."/>
            <person name="Birren B."/>
        </authorList>
    </citation>
    <scope>NUCLEOTIDE SEQUENCE [LARGE SCALE GENOMIC DNA]</scope>
    <source>
        <strain evidence="5 6">7_3_47FAA</strain>
    </source>
</reference>
<dbReference type="SUPFAM" id="SSF46785">
    <property type="entry name" value="Winged helix' DNA-binding domain"/>
    <property type="match status" value="1"/>
</dbReference>
<dbReference type="SMART" id="SM00420">
    <property type="entry name" value="HTH_DEOR"/>
    <property type="match status" value="1"/>
</dbReference>
<keyword evidence="6" id="KW-1185">Reference proteome</keyword>
<dbReference type="PRINTS" id="PR00037">
    <property type="entry name" value="HTHLACR"/>
</dbReference>
<dbReference type="HOGENOM" id="CLU_060699_1_2_9"/>
<keyword evidence="1" id="KW-0805">Transcription regulation</keyword>
<proteinExistence type="predicted"/>
<dbReference type="PATRIC" id="fig|665952.3.peg.1690"/>
<protein>
    <recommendedName>
        <fullName evidence="4">HTH deoR-type domain-containing protein</fullName>
    </recommendedName>
</protein>
<dbReference type="PROSITE" id="PS00894">
    <property type="entry name" value="HTH_DEOR_1"/>
    <property type="match status" value="1"/>
</dbReference>
<dbReference type="GO" id="GO:0003700">
    <property type="term" value="F:DNA-binding transcription factor activity"/>
    <property type="evidence" value="ECO:0007669"/>
    <property type="project" value="InterPro"/>
</dbReference>
<dbReference type="SMART" id="SM01134">
    <property type="entry name" value="DeoRC"/>
    <property type="match status" value="1"/>
</dbReference>
<evidence type="ECO:0000256" key="2">
    <source>
        <dbReference type="ARBA" id="ARBA00023125"/>
    </source>
</evidence>
<dbReference type="InterPro" id="IPR011991">
    <property type="entry name" value="ArsR-like_HTH"/>
</dbReference>
<dbReference type="RefSeq" id="WP_003354003.1">
    <property type="nucleotide sequence ID" value="NZ_JH414751.1"/>
</dbReference>
<dbReference type="Gene3D" id="1.10.10.10">
    <property type="entry name" value="Winged helix-like DNA-binding domain superfamily/Winged helix DNA-binding domain"/>
    <property type="match status" value="1"/>
</dbReference>
<dbReference type="InterPro" id="IPR014036">
    <property type="entry name" value="DeoR-like_C"/>
</dbReference>